<feature type="transmembrane region" description="Helical" evidence="1">
    <location>
        <begin position="355"/>
        <end position="374"/>
    </location>
</feature>
<sequence length="416" mass="44114">MIAPETVAAAAPPGGTRVRHLTTELRRIPALGAIIAVLLGLTMSWVMWNDQRPLTFPDTMHYYQQSLRFTGESGDLSGKAMDFVCGDFRASQDMSHADKQDCRDYVGGSWRFPDPYNAIFTARPLYPLLAAPFLKVFGPPGFALCTLLIAAACGVAMYAAARAMGMSKAHALLAEFVFFILPTGYWCTRMLSEGTAVLGILIALVGAAKALRGGDKYLGVALTAFGLLWALLARSSSGQAAVAGLTAGALITAVVVAGATRRRALALAAVSAATGAGHLVVSAVLGLPGLKDSLHDFYGRHFQEPMPPDVYERLLRGNRTFWSDWMHALPVWNMGSGLALIGLAGVAMALRRLSAVWLAVAASAALPLALHPAMGDADRIGVHFWIVVALGIALVVRKPRNYAASQFPEAAAPSGR</sequence>
<feature type="transmembrane region" description="Helical" evidence="1">
    <location>
        <begin position="331"/>
        <end position="350"/>
    </location>
</feature>
<feature type="transmembrane region" description="Helical" evidence="1">
    <location>
        <begin position="218"/>
        <end position="234"/>
    </location>
</feature>
<evidence type="ECO:0008006" key="4">
    <source>
        <dbReference type="Google" id="ProtNLM"/>
    </source>
</evidence>
<name>A0ABP9IBC6_9ACTN</name>
<keyword evidence="1" id="KW-0472">Membrane</keyword>
<dbReference type="RefSeq" id="WP_345680636.1">
    <property type="nucleotide sequence ID" value="NZ_BAABHS010000050.1"/>
</dbReference>
<accession>A0ABP9IBC6</accession>
<evidence type="ECO:0000313" key="2">
    <source>
        <dbReference type="EMBL" id="GAA4993889.1"/>
    </source>
</evidence>
<comment type="caution">
    <text evidence="2">The sequence shown here is derived from an EMBL/GenBank/DDBJ whole genome shotgun (WGS) entry which is preliminary data.</text>
</comment>
<feature type="transmembrane region" description="Helical" evidence="1">
    <location>
        <begin position="141"/>
        <end position="160"/>
    </location>
</feature>
<dbReference type="EMBL" id="BAABHS010000050">
    <property type="protein sequence ID" value="GAA4993889.1"/>
    <property type="molecule type" value="Genomic_DNA"/>
</dbReference>
<protein>
    <recommendedName>
        <fullName evidence="4">Dolichyl-phosphate-mannose-protein mannosyltransferase</fullName>
    </recommendedName>
</protein>
<organism evidence="2 3">
    <name type="scientific">Yinghuangia aomiensis</name>
    <dbReference type="NCBI Taxonomy" id="676205"/>
    <lineage>
        <taxon>Bacteria</taxon>
        <taxon>Bacillati</taxon>
        <taxon>Actinomycetota</taxon>
        <taxon>Actinomycetes</taxon>
        <taxon>Kitasatosporales</taxon>
        <taxon>Streptomycetaceae</taxon>
        <taxon>Yinghuangia</taxon>
    </lineage>
</organism>
<dbReference type="Proteomes" id="UP001500466">
    <property type="component" value="Unassembled WGS sequence"/>
</dbReference>
<proteinExistence type="predicted"/>
<feature type="transmembrane region" description="Helical" evidence="1">
    <location>
        <begin position="172"/>
        <end position="188"/>
    </location>
</feature>
<feature type="transmembrane region" description="Helical" evidence="1">
    <location>
        <begin position="28"/>
        <end position="48"/>
    </location>
</feature>
<feature type="transmembrane region" description="Helical" evidence="1">
    <location>
        <begin position="265"/>
        <end position="287"/>
    </location>
</feature>
<feature type="transmembrane region" description="Helical" evidence="1">
    <location>
        <begin position="240"/>
        <end position="258"/>
    </location>
</feature>
<keyword evidence="1" id="KW-1133">Transmembrane helix</keyword>
<evidence type="ECO:0000256" key="1">
    <source>
        <dbReference type="SAM" id="Phobius"/>
    </source>
</evidence>
<evidence type="ECO:0000313" key="3">
    <source>
        <dbReference type="Proteomes" id="UP001500466"/>
    </source>
</evidence>
<keyword evidence="1" id="KW-0812">Transmembrane</keyword>
<reference evidence="3" key="1">
    <citation type="journal article" date="2019" name="Int. J. Syst. Evol. Microbiol.">
        <title>The Global Catalogue of Microorganisms (GCM) 10K type strain sequencing project: providing services to taxonomists for standard genome sequencing and annotation.</title>
        <authorList>
            <consortium name="The Broad Institute Genomics Platform"/>
            <consortium name="The Broad Institute Genome Sequencing Center for Infectious Disease"/>
            <person name="Wu L."/>
            <person name="Ma J."/>
        </authorList>
    </citation>
    <scope>NUCLEOTIDE SEQUENCE [LARGE SCALE GENOMIC DNA]</scope>
    <source>
        <strain evidence="3">JCM 17986</strain>
    </source>
</reference>
<keyword evidence="3" id="KW-1185">Reference proteome</keyword>
<gene>
    <name evidence="2" type="ORF">GCM10023205_78270</name>
</gene>
<feature type="transmembrane region" description="Helical" evidence="1">
    <location>
        <begin position="380"/>
        <end position="396"/>
    </location>
</feature>
<feature type="transmembrane region" description="Helical" evidence="1">
    <location>
        <begin position="194"/>
        <end position="211"/>
    </location>
</feature>